<keyword evidence="2" id="KW-1185">Reference proteome</keyword>
<organism evidence="1 2">
    <name type="scientific">Alteromonas salexigens</name>
    <dbReference type="NCBI Taxonomy" id="2982530"/>
    <lineage>
        <taxon>Bacteria</taxon>
        <taxon>Pseudomonadati</taxon>
        <taxon>Pseudomonadota</taxon>
        <taxon>Gammaproteobacteria</taxon>
        <taxon>Alteromonadales</taxon>
        <taxon>Alteromonadaceae</taxon>
        <taxon>Alteromonas/Salinimonas group</taxon>
        <taxon>Alteromonas</taxon>
    </lineage>
</organism>
<dbReference type="Proteomes" id="UP001209257">
    <property type="component" value="Unassembled WGS sequence"/>
</dbReference>
<dbReference type="Pfam" id="PF11220">
    <property type="entry name" value="DUF3015"/>
    <property type="match status" value="1"/>
</dbReference>
<dbReference type="EMBL" id="JAOTJC010000008">
    <property type="protein sequence ID" value="MCU7554917.1"/>
    <property type="molecule type" value="Genomic_DNA"/>
</dbReference>
<protein>
    <submittedName>
        <fullName evidence="1">DUF3015 family protein</fullName>
    </submittedName>
</protein>
<dbReference type="RefSeq" id="WP_262994060.1">
    <property type="nucleotide sequence ID" value="NZ_JAOTJC010000008.1"/>
</dbReference>
<evidence type="ECO:0000313" key="2">
    <source>
        <dbReference type="Proteomes" id="UP001209257"/>
    </source>
</evidence>
<gene>
    <name evidence="1" type="ORF">OCL06_09925</name>
</gene>
<reference evidence="2" key="1">
    <citation type="submission" date="2023-07" db="EMBL/GenBank/DDBJ databases">
        <title>Study on multiphase classification of strain Alteromonas salexigens isolated from the Yellow Sea.</title>
        <authorList>
            <person name="Sun L."/>
        </authorList>
    </citation>
    <scope>NUCLEOTIDE SEQUENCE [LARGE SCALE GENOMIC DNA]</scope>
    <source>
        <strain evidence="2">ASW11-19</strain>
    </source>
</reference>
<name>A0ABT2VNN4_9ALTE</name>
<proteinExistence type="predicted"/>
<comment type="caution">
    <text evidence="1">The sequence shown here is derived from an EMBL/GenBank/DDBJ whole genome shotgun (WGS) entry which is preliminary data.</text>
</comment>
<evidence type="ECO:0000313" key="1">
    <source>
        <dbReference type="EMBL" id="MCU7554917.1"/>
    </source>
</evidence>
<accession>A0ABT2VNN4</accession>
<dbReference type="InterPro" id="IPR021383">
    <property type="entry name" value="DUF3015"/>
</dbReference>
<sequence length="188" mass="20130">MADEFLYRALKLSKNLATKSKTYFVRYLGIFGFIKIKNNGENMKKVFLSAFATAVLMASTAPVMAAEDGQVEKLNPWKHCGIGAAIFDNNGTAAAISNIIWDLGTTALTTGTASEDMCNGERTKTAMFINENLDQLELELAVGEGQALEAVVAMTGGDVVSMRNALNSAVDGTRVEKAQAIYFSALNG</sequence>